<dbReference type="EMBL" id="NBAG03000270">
    <property type="protein sequence ID" value="PNI54103.1"/>
    <property type="molecule type" value="Genomic_DNA"/>
</dbReference>
<organism evidence="12 13">
    <name type="scientific">Pan troglodytes</name>
    <name type="common">Chimpanzee</name>
    <dbReference type="NCBI Taxonomy" id="9598"/>
    <lineage>
        <taxon>Eukaryota</taxon>
        <taxon>Metazoa</taxon>
        <taxon>Chordata</taxon>
        <taxon>Craniata</taxon>
        <taxon>Vertebrata</taxon>
        <taxon>Euteleostomi</taxon>
        <taxon>Mammalia</taxon>
        <taxon>Eutheria</taxon>
        <taxon>Euarchontoglires</taxon>
        <taxon>Primates</taxon>
        <taxon>Haplorrhini</taxon>
        <taxon>Catarrhini</taxon>
        <taxon>Hominidae</taxon>
        <taxon>Pan</taxon>
    </lineage>
</organism>
<gene>
    <name evidence="12" type="ORF">CK820_G0023907</name>
</gene>
<evidence type="ECO:0000256" key="5">
    <source>
        <dbReference type="ARBA" id="ARBA00022964"/>
    </source>
</evidence>
<dbReference type="GO" id="GO:0046872">
    <property type="term" value="F:metal ion binding"/>
    <property type="evidence" value="ECO:0007669"/>
    <property type="project" value="UniProtKB-KW"/>
</dbReference>
<dbReference type="SUPFAM" id="SSF51182">
    <property type="entry name" value="RmlC-like cupins"/>
    <property type="match status" value="1"/>
</dbReference>
<dbReference type="AlphaFoldDB" id="A0A2J8M3K5"/>
<dbReference type="GO" id="GO:0004411">
    <property type="term" value="F:homogentisate 1,2-dioxygenase activity"/>
    <property type="evidence" value="ECO:0007669"/>
    <property type="project" value="UniProtKB-EC"/>
</dbReference>
<sequence>PQKGNLLIYTEFGKMLVQPNEICVIQRGMRFSIDVFEETRGYILEVYGVHFELPDLGPIDSLGLPKRMSPRSMLWPGTGIIHPTSTT</sequence>
<feature type="domain" description="Homogentisate 1,2-dioxygenase N-terminal" evidence="11">
    <location>
        <begin position="1"/>
        <end position="65"/>
    </location>
</feature>
<dbReference type="PANTHER" id="PTHR11056:SF0">
    <property type="entry name" value="HOMOGENTISATE 1,2-DIOXYGENASE"/>
    <property type="match status" value="1"/>
</dbReference>
<dbReference type="PANTHER" id="PTHR11056">
    <property type="entry name" value="HOMOGENTISATE 1,2-DIOXYGENASE"/>
    <property type="match status" value="1"/>
</dbReference>
<evidence type="ECO:0000256" key="1">
    <source>
        <dbReference type="ARBA" id="ARBA00004704"/>
    </source>
</evidence>
<dbReference type="GO" id="GO:0006570">
    <property type="term" value="P:tyrosine metabolic process"/>
    <property type="evidence" value="ECO:0007669"/>
    <property type="project" value="InterPro"/>
</dbReference>
<comment type="pathway">
    <text evidence="1">Amino-acid degradation; L-phenylalanine degradation; acetoacetate and fumarate from L-phenylalanine: step 4/6.</text>
</comment>
<dbReference type="InterPro" id="IPR046452">
    <property type="entry name" value="HgmA_N"/>
</dbReference>
<accession>A0A2J8M3K5</accession>
<dbReference type="UniPathway" id="UPA00139">
    <property type="reaction ID" value="UER00339"/>
</dbReference>
<evidence type="ECO:0000313" key="13">
    <source>
        <dbReference type="Proteomes" id="UP000236370"/>
    </source>
</evidence>
<evidence type="ECO:0000313" key="12">
    <source>
        <dbReference type="EMBL" id="PNI54103.1"/>
    </source>
</evidence>
<evidence type="ECO:0000256" key="4">
    <source>
        <dbReference type="ARBA" id="ARBA00022723"/>
    </source>
</evidence>
<dbReference type="GO" id="GO:0006559">
    <property type="term" value="P:L-phenylalanine catabolic process"/>
    <property type="evidence" value="ECO:0007669"/>
    <property type="project" value="UniProtKB-UniPathway"/>
</dbReference>
<reference evidence="12 13" key="1">
    <citation type="submission" date="2017-12" db="EMBL/GenBank/DDBJ databases">
        <title>High-resolution comparative analysis of great ape genomes.</title>
        <authorList>
            <person name="Pollen A."/>
            <person name="Hastie A."/>
            <person name="Hormozdiari F."/>
            <person name="Dougherty M."/>
            <person name="Liu R."/>
            <person name="Chaisson M."/>
            <person name="Hoppe E."/>
            <person name="Hill C."/>
            <person name="Pang A."/>
            <person name="Hillier L."/>
            <person name="Baker C."/>
            <person name="Armstrong J."/>
            <person name="Shendure J."/>
            <person name="Paten B."/>
            <person name="Wilson R."/>
            <person name="Chao H."/>
            <person name="Schneider V."/>
            <person name="Ventura M."/>
            <person name="Kronenberg Z."/>
            <person name="Murali S."/>
            <person name="Gordon D."/>
            <person name="Cantsilieris S."/>
            <person name="Munson K."/>
            <person name="Nelson B."/>
            <person name="Raja A."/>
            <person name="Underwood J."/>
            <person name="Diekhans M."/>
            <person name="Fiddes I."/>
            <person name="Haussler D."/>
            <person name="Eichler E."/>
        </authorList>
    </citation>
    <scope>NUCLEOTIDE SEQUENCE [LARGE SCALE GENOMIC DNA]</scope>
    <source>
        <strain evidence="12">Yerkes chimp pedigree #C0471</strain>
    </source>
</reference>
<evidence type="ECO:0000256" key="7">
    <source>
        <dbReference type="ARBA" id="ARBA00023004"/>
    </source>
</evidence>
<dbReference type="InterPro" id="IPR011051">
    <property type="entry name" value="RmlC_Cupin_sf"/>
</dbReference>
<dbReference type="Proteomes" id="UP000236370">
    <property type="component" value="Unassembled WGS sequence"/>
</dbReference>
<evidence type="ECO:0000256" key="2">
    <source>
        <dbReference type="ARBA" id="ARBA00013127"/>
    </source>
</evidence>
<comment type="caution">
    <text evidence="12">The sequence shown here is derived from an EMBL/GenBank/DDBJ whole genome shotgun (WGS) entry which is preliminary data.</text>
</comment>
<evidence type="ECO:0000256" key="10">
    <source>
        <dbReference type="ARBA" id="ARBA00033225"/>
    </source>
</evidence>
<evidence type="ECO:0000256" key="3">
    <source>
        <dbReference type="ARBA" id="ARBA00018757"/>
    </source>
</evidence>
<dbReference type="Pfam" id="PF20510">
    <property type="entry name" value="HgmA_N"/>
    <property type="match status" value="1"/>
</dbReference>
<proteinExistence type="predicted"/>
<protein>
    <recommendedName>
        <fullName evidence="3">Homogentisate 1,2-dioxygenase</fullName>
        <ecNumber evidence="2">1.13.11.5</ecNumber>
    </recommendedName>
    <alternativeName>
        <fullName evidence="8">Homogentisate oxygenase</fullName>
    </alternativeName>
    <alternativeName>
        <fullName evidence="9">Homogentisic acid oxidase</fullName>
    </alternativeName>
    <alternativeName>
        <fullName evidence="10">Homogentisicase</fullName>
    </alternativeName>
</protein>
<evidence type="ECO:0000256" key="8">
    <source>
        <dbReference type="ARBA" id="ARBA00030235"/>
    </source>
</evidence>
<evidence type="ECO:0000256" key="6">
    <source>
        <dbReference type="ARBA" id="ARBA00023002"/>
    </source>
</evidence>
<keyword evidence="7" id="KW-0408">Iron</keyword>
<name>A0A2J8M3K5_PANTR</name>
<dbReference type="EC" id="1.13.11.5" evidence="2"/>
<feature type="non-terminal residue" evidence="12">
    <location>
        <position position="1"/>
    </location>
</feature>
<dbReference type="InterPro" id="IPR005708">
    <property type="entry name" value="Homogentis_dOase"/>
</dbReference>
<evidence type="ECO:0000256" key="9">
    <source>
        <dbReference type="ARBA" id="ARBA00030437"/>
    </source>
</evidence>
<keyword evidence="5" id="KW-0223">Dioxygenase</keyword>
<keyword evidence="4" id="KW-0479">Metal-binding</keyword>
<evidence type="ECO:0000259" key="11">
    <source>
        <dbReference type="Pfam" id="PF20510"/>
    </source>
</evidence>
<keyword evidence="6" id="KW-0560">Oxidoreductase</keyword>